<feature type="coiled-coil region" evidence="1">
    <location>
        <begin position="14"/>
        <end position="41"/>
    </location>
</feature>
<gene>
    <name evidence="2" type="ORF">ALC56_10868</name>
</gene>
<dbReference type="OrthoDB" id="7693257at2759"/>
<dbReference type="EMBL" id="KQ981855">
    <property type="protein sequence ID" value="KYN34900.1"/>
    <property type="molecule type" value="Genomic_DNA"/>
</dbReference>
<sequence length="149" mass="16789">MAAPNWETDLSNIHTQVNHMLKNLDKQIDNLNQRLENSVQQTLAHVDETVKNLSRDGQGHFITNGRVISSGSNTVINSVNGVTMIKKTESGYTLNGKPYMNTTIDINDGTYLQHDANFYNSTSDAMERICWKLKLENAPDAQPEYFPCK</sequence>
<organism evidence="2 3">
    <name type="scientific">Trachymyrmex septentrionalis</name>
    <dbReference type="NCBI Taxonomy" id="34720"/>
    <lineage>
        <taxon>Eukaryota</taxon>
        <taxon>Metazoa</taxon>
        <taxon>Ecdysozoa</taxon>
        <taxon>Arthropoda</taxon>
        <taxon>Hexapoda</taxon>
        <taxon>Insecta</taxon>
        <taxon>Pterygota</taxon>
        <taxon>Neoptera</taxon>
        <taxon>Endopterygota</taxon>
        <taxon>Hymenoptera</taxon>
        <taxon>Apocrita</taxon>
        <taxon>Aculeata</taxon>
        <taxon>Formicoidea</taxon>
        <taxon>Formicidae</taxon>
        <taxon>Myrmicinae</taxon>
        <taxon>Trachymyrmex</taxon>
    </lineage>
</organism>
<reference evidence="2 3" key="1">
    <citation type="submission" date="2016-03" db="EMBL/GenBank/DDBJ databases">
        <title>Trachymyrmex septentrionalis WGS genome.</title>
        <authorList>
            <person name="Nygaard S."/>
            <person name="Hu H."/>
            <person name="Boomsma J."/>
            <person name="Zhang G."/>
        </authorList>
    </citation>
    <scope>NUCLEOTIDE SEQUENCE [LARGE SCALE GENOMIC DNA]</scope>
    <source>
        <strain evidence="2">Tsep2-gDNA-1</strain>
        <tissue evidence="2">Whole body</tissue>
    </source>
</reference>
<evidence type="ECO:0000313" key="3">
    <source>
        <dbReference type="Proteomes" id="UP000078541"/>
    </source>
</evidence>
<evidence type="ECO:0000313" key="2">
    <source>
        <dbReference type="EMBL" id="KYN34900.1"/>
    </source>
</evidence>
<keyword evidence="1" id="KW-0175">Coiled coil</keyword>
<protein>
    <submittedName>
        <fullName evidence="2">Uncharacterized protein</fullName>
    </submittedName>
</protein>
<proteinExistence type="predicted"/>
<keyword evidence="3" id="KW-1185">Reference proteome</keyword>
<dbReference type="Proteomes" id="UP000078541">
    <property type="component" value="Unassembled WGS sequence"/>
</dbReference>
<accession>A0A195F2U8</accession>
<evidence type="ECO:0000256" key="1">
    <source>
        <dbReference type="SAM" id="Coils"/>
    </source>
</evidence>
<name>A0A195F2U8_9HYME</name>
<dbReference type="AlphaFoldDB" id="A0A195F2U8"/>